<dbReference type="Proteomes" id="UP001148737">
    <property type="component" value="Unassembled WGS sequence"/>
</dbReference>
<organism evidence="1 2">
    <name type="scientific">Lecanicillium saksenae</name>
    <dbReference type="NCBI Taxonomy" id="468837"/>
    <lineage>
        <taxon>Eukaryota</taxon>
        <taxon>Fungi</taxon>
        <taxon>Dikarya</taxon>
        <taxon>Ascomycota</taxon>
        <taxon>Pezizomycotina</taxon>
        <taxon>Sordariomycetes</taxon>
        <taxon>Hypocreomycetidae</taxon>
        <taxon>Hypocreales</taxon>
        <taxon>Cordycipitaceae</taxon>
        <taxon>Lecanicillium</taxon>
    </lineage>
</organism>
<name>A0ACC1QXW6_9HYPO</name>
<keyword evidence="2" id="KW-1185">Reference proteome</keyword>
<protein>
    <submittedName>
        <fullName evidence="1">Uncharacterized protein</fullName>
    </submittedName>
</protein>
<gene>
    <name evidence="1" type="ORF">NLG97_g4132</name>
</gene>
<dbReference type="EMBL" id="JANAKD010000386">
    <property type="protein sequence ID" value="KAJ3494356.1"/>
    <property type="molecule type" value="Genomic_DNA"/>
</dbReference>
<sequence length="425" mass="45765">MRTAIIIGGGPCGLITALRLHQTTGIKCKIYEIRSEPTTLGGAIGITSNGLRLLDRLGVFQAMSKRGNNESTLTLHSMTGGVLGKRGLVGEAEASTGYGYMRIRRTDLLDVLLQAVEAAAIPLYFGKSITSIAETADNVTATFSDGAAETADILIGCDGIHSAVRRLHVDPSQEPHYAGYSGLGSMVATGDVAHEYVKQLSGLHGVFTTKGMLAAMPCSASKDQLLWFFSKAAPAPIDGDTRDGWEVQRAEEVANFKTEISDALRNGTGDFVEMLRSVVDATQTVNFYPIFTLNEGVSWHRGRCIILGDAAHAMSPSAGQGTSMAIEDAFLLSRLLKDPEIPLESVFRSFDRLRRPRVEELGRLGLQNASLRNSSSALGLKLKECALWIRFNLFAGWLKGTTLPDRVLSYDIDAVDTKQAIDPAG</sequence>
<evidence type="ECO:0000313" key="1">
    <source>
        <dbReference type="EMBL" id="KAJ3494356.1"/>
    </source>
</evidence>
<evidence type="ECO:0000313" key="2">
    <source>
        <dbReference type="Proteomes" id="UP001148737"/>
    </source>
</evidence>
<proteinExistence type="predicted"/>
<comment type="caution">
    <text evidence="1">The sequence shown here is derived from an EMBL/GenBank/DDBJ whole genome shotgun (WGS) entry which is preliminary data.</text>
</comment>
<reference evidence="1" key="1">
    <citation type="submission" date="2022-07" db="EMBL/GenBank/DDBJ databases">
        <title>Genome Sequence of Lecanicillium saksenae.</title>
        <authorList>
            <person name="Buettner E."/>
        </authorList>
    </citation>
    <scope>NUCLEOTIDE SEQUENCE</scope>
    <source>
        <strain evidence="1">VT-O1</strain>
    </source>
</reference>
<accession>A0ACC1QXW6</accession>